<dbReference type="EMBL" id="CP106881">
    <property type="protein sequence ID" value="UYG50706.1"/>
    <property type="molecule type" value="Genomic_DNA"/>
</dbReference>
<keyword evidence="4" id="KW-1185">Reference proteome</keyword>
<proteinExistence type="inferred from homology"/>
<reference evidence="3" key="1">
    <citation type="submission" date="2022-09" db="EMBL/GenBank/DDBJ databases">
        <title>The complete genome of Acidovorax sp. 5MLIR.</title>
        <authorList>
            <person name="Liu L."/>
            <person name="Yue J."/>
            <person name="Yang F."/>
            <person name="Yuan J."/>
            <person name="Li L."/>
        </authorList>
    </citation>
    <scope>NUCLEOTIDE SEQUENCE</scope>
    <source>
        <strain evidence="3">5MLIR</strain>
    </source>
</reference>
<dbReference type="Proteomes" id="UP001162800">
    <property type="component" value="Chromosome"/>
</dbReference>
<comment type="similarity">
    <text evidence="1">Belongs to the ComF/GntX family.</text>
</comment>
<dbReference type="InterPro" id="IPR000836">
    <property type="entry name" value="PRTase_dom"/>
</dbReference>
<dbReference type="PANTHER" id="PTHR47505">
    <property type="entry name" value="DNA UTILIZATION PROTEIN YHGH"/>
    <property type="match status" value="1"/>
</dbReference>
<evidence type="ECO:0000313" key="4">
    <source>
        <dbReference type="Proteomes" id="UP001162800"/>
    </source>
</evidence>
<feature type="domain" description="Phosphoribosyltransferase" evidence="2">
    <location>
        <begin position="148"/>
        <end position="242"/>
    </location>
</feature>
<gene>
    <name evidence="3" type="ORF">M9799_11445</name>
</gene>
<sequence>MFLRPAPWLLQGWARLCQALPSECGICGRWPMQRVCGDCLARWAGTQPRCRRCALPLAGGAPECGACLRTPPAFDAAWAAVDYGYPWSTLLTQLKFHSDPGAARALAQLLARCPGALSALASAALIVPVPLSRERLRERGFNQAALLAQALARLPQSPPCARGLLLRTRDTPAQSRLTRSERLHNLRGVFKVPPERVGGIAGRRVVLVDDIMTTGATLDAAAQALRHAGARHICAIVVARTPRAPRQ</sequence>
<evidence type="ECO:0000256" key="1">
    <source>
        <dbReference type="ARBA" id="ARBA00008007"/>
    </source>
</evidence>
<dbReference type="RefSeq" id="WP_231041803.1">
    <property type="nucleotide sequence ID" value="NZ_CP106881.1"/>
</dbReference>
<dbReference type="InterPro" id="IPR051910">
    <property type="entry name" value="ComF/GntX_DNA_util-trans"/>
</dbReference>
<dbReference type="SUPFAM" id="SSF53271">
    <property type="entry name" value="PRTase-like"/>
    <property type="match status" value="1"/>
</dbReference>
<dbReference type="Pfam" id="PF00156">
    <property type="entry name" value="Pribosyltran"/>
    <property type="match status" value="1"/>
</dbReference>
<name>A0ABY6G725_9BURK</name>
<dbReference type="InterPro" id="IPR029057">
    <property type="entry name" value="PRTase-like"/>
</dbReference>
<evidence type="ECO:0000259" key="2">
    <source>
        <dbReference type="Pfam" id="PF00156"/>
    </source>
</evidence>
<dbReference type="CDD" id="cd06223">
    <property type="entry name" value="PRTases_typeI"/>
    <property type="match status" value="1"/>
</dbReference>
<protein>
    <submittedName>
        <fullName evidence="3">ComF family protein</fullName>
    </submittedName>
</protein>
<accession>A0ABY6G725</accession>
<organism evidence="3 4">
    <name type="scientific">Comamonas endophytica</name>
    <dbReference type="NCBI Taxonomy" id="2949090"/>
    <lineage>
        <taxon>Bacteria</taxon>
        <taxon>Pseudomonadati</taxon>
        <taxon>Pseudomonadota</taxon>
        <taxon>Betaproteobacteria</taxon>
        <taxon>Burkholderiales</taxon>
        <taxon>Comamonadaceae</taxon>
        <taxon>Comamonas</taxon>
    </lineage>
</organism>
<dbReference type="PANTHER" id="PTHR47505:SF1">
    <property type="entry name" value="DNA UTILIZATION PROTEIN YHGH"/>
    <property type="match status" value="1"/>
</dbReference>
<dbReference type="Gene3D" id="3.40.50.2020">
    <property type="match status" value="1"/>
</dbReference>
<evidence type="ECO:0000313" key="3">
    <source>
        <dbReference type="EMBL" id="UYG50706.1"/>
    </source>
</evidence>